<organism evidence="1 2">
    <name type="scientific">Pontibacterium sinense</name>
    <dbReference type="NCBI Taxonomy" id="2781979"/>
    <lineage>
        <taxon>Bacteria</taxon>
        <taxon>Pseudomonadati</taxon>
        <taxon>Pseudomonadota</taxon>
        <taxon>Gammaproteobacteria</taxon>
        <taxon>Oceanospirillales</taxon>
        <taxon>Oceanospirillaceae</taxon>
        <taxon>Pontibacterium</taxon>
    </lineage>
</organism>
<dbReference type="RefSeq" id="WP_193955169.1">
    <property type="nucleotide sequence ID" value="NZ_JADEYS010000028.1"/>
</dbReference>
<evidence type="ECO:0000313" key="1">
    <source>
        <dbReference type="EMBL" id="MBE9399473.1"/>
    </source>
</evidence>
<evidence type="ECO:0008006" key="3">
    <source>
        <dbReference type="Google" id="ProtNLM"/>
    </source>
</evidence>
<name>A0A8J7FK30_9GAMM</name>
<sequence length="120" mass="13610">MIEFQYEYESGRRAYRHDVVDSDGFRLTVAGHVCEAVNLSENGVAYRAVGPMGEDLKPAELEFSLDGVPISVCCNLQCVRVDAGIHCCTFTAMSERQHLMLSRFIMQCQKAYIRRERGVR</sequence>
<dbReference type="Proteomes" id="UP000640333">
    <property type="component" value="Unassembled WGS sequence"/>
</dbReference>
<reference evidence="1" key="1">
    <citation type="submission" date="2020-10" db="EMBL/GenBank/DDBJ databases">
        <title>Bacterium isolated from coastal waters sediment.</title>
        <authorList>
            <person name="Chen R.-J."/>
            <person name="Lu D.-C."/>
            <person name="Zhu K.-L."/>
            <person name="Du Z.-J."/>
        </authorList>
    </citation>
    <scope>NUCLEOTIDE SEQUENCE</scope>
    <source>
        <strain evidence="1">N1Y112</strain>
    </source>
</reference>
<gene>
    <name evidence="1" type="ORF">IOQ59_19605</name>
</gene>
<keyword evidence="2" id="KW-1185">Reference proteome</keyword>
<dbReference type="AlphaFoldDB" id="A0A8J7FK30"/>
<accession>A0A8J7FK30</accession>
<dbReference type="EMBL" id="JADEYS010000028">
    <property type="protein sequence ID" value="MBE9399473.1"/>
    <property type="molecule type" value="Genomic_DNA"/>
</dbReference>
<proteinExistence type="predicted"/>
<dbReference type="Gene3D" id="2.40.10.220">
    <property type="entry name" value="predicted glycosyltransferase like domains"/>
    <property type="match status" value="1"/>
</dbReference>
<comment type="caution">
    <text evidence="1">The sequence shown here is derived from an EMBL/GenBank/DDBJ whole genome shotgun (WGS) entry which is preliminary data.</text>
</comment>
<evidence type="ECO:0000313" key="2">
    <source>
        <dbReference type="Proteomes" id="UP000640333"/>
    </source>
</evidence>
<protein>
    <recommendedName>
        <fullName evidence="3">PilZ domain-containing protein</fullName>
    </recommendedName>
</protein>